<name>A0ABM0KSX5_MICOH</name>
<dbReference type="GeneID" id="101995943"/>
<feature type="region of interest" description="Disordered" evidence="1">
    <location>
        <begin position="71"/>
        <end position="114"/>
    </location>
</feature>
<dbReference type="InterPro" id="IPR029242">
    <property type="entry name" value="MLANA"/>
</dbReference>
<sequence length="114" mass="12809">MPREEDHFGYPKKGHSHSYVTAEEAAGIGILIVVLGIALLIGCWYYRRRSGYRTLMDKRLYAGMQSTLKERCPSDGHQDSGLSFQEKKQQPVVPNAPPAYEKLSPDQCPPPYSP</sequence>
<evidence type="ECO:0000256" key="2">
    <source>
        <dbReference type="SAM" id="Phobius"/>
    </source>
</evidence>
<dbReference type="PANTHER" id="PTHR15305:SF0">
    <property type="entry name" value="MELANOMA ANTIGEN RECOGNIZED BY T-CELLS 1"/>
    <property type="match status" value="1"/>
</dbReference>
<proteinExistence type="predicted"/>
<dbReference type="Pfam" id="PF14991">
    <property type="entry name" value="MLANA"/>
    <property type="match status" value="1"/>
</dbReference>
<keyword evidence="2" id="KW-0812">Transmembrane</keyword>
<reference evidence="4" key="1">
    <citation type="submission" date="2025-08" db="UniProtKB">
        <authorList>
            <consortium name="RefSeq"/>
        </authorList>
    </citation>
    <scope>IDENTIFICATION</scope>
</reference>
<evidence type="ECO:0000313" key="4">
    <source>
        <dbReference type="RefSeq" id="XP_005352180.1"/>
    </source>
</evidence>
<evidence type="ECO:0000313" key="3">
    <source>
        <dbReference type="Proteomes" id="UP000694915"/>
    </source>
</evidence>
<dbReference type="RefSeq" id="XP_005352180.1">
    <property type="nucleotide sequence ID" value="XM_005352123.3"/>
</dbReference>
<organism evidence="3 4">
    <name type="scientific">Microtus ochrogaster</name>
    <name type="common">Prairie vole</name>
    <dbReference type="NCBI Taxonomy" id="79684"/>
    <lineage>
        <taxon>Eukaryota</taxon>
        <taxon>Metazoa</taxon>
        <taxon>Chordata</taxon>
        <taxon>Craniata</taxon>
        <taxon>Vertebrata</taxon>
        <taxon>Euteleostomi</taxon>
        <taxon>Mammalia</taxon>
        <taxon>Eutheria</taxon>
        <taxon>Euarchontoglires</taxon>
        <taxon>Glires</taxon>
        <taxon>Rodentia</taxon>
        <taxon>Myomorpha</taxon>
        <taxon>Muroidea</taxon>
        <taxon>Cricetidae</taxon>
        <taxon>Arvicolinae</taxon>
        <taxon>Microtus</taxon>
    </lineage>
</organism>
<evidence type="ECO:0000256" key="1">
    <source>
        <dbReference type="SAM" id="MobiDB-lite"/>
    </source>
</evidence>
<accession>A0ABM0KSX5</accession>
<keyword evidence="2" id="KW-0472">Membrane</keyword>
<keyword evidence="2" id="KW-1133">Transmembrane helix</keyword>
<keyword evidence="3" id="KW-1185">Reference proteome</keyword>
<dbReference type="PANTHER" id="PTHR15305">
    <property type="entry name" value="MELANOMA ANTIGEN RECOGNIZED BY T-CELLS 1"/>
    <property type="match status" value="1"/>
</dbReference>
<feature type="transmembrane region" description="Helical" evidence="2">
    <location>
        <begin position="25"/>
        <end position="46"/>
    </location>
</feature>
<dbReference type="Proteomes" id="UP000694915">
    <property type="component" value="Chromosome 8"/>
</dbReference>
<protein>
    <submittedName>
        <fullName evidence="4">Melanoma antigen recognized by T-cells 1</fullName>
    </submittedName>
</protein>
<gene>
    <name evidence="4" type="primary">Mlana</name>
</gene>